<keyword evidence="9" id="KW-0175">Coiled coil</keyword>
<keyword evidence="5 10" id="KW-1133">Transmembrane helix</keyword>
<dbReference type="FunFam" id="1.20.5.110:FF:000004">
    <property type="entry name" value="Vesicle-associated membrane protein 7"/>
    <property type="match status" value="1"/>
</dbReference>
<comment type="similarity">
    <text evidence="1">Belongs to the synaptobrevin family.</text>
</comment>
<evidence type="ECO:0000256" key="8">
    <source>
        <dbReference type="ARBA" id="ARBA00046280"/>
    </source>
</evidence>
<dbReference type="InterPro" id="IPR051097">
    <property type="entry name" value="Synaptobrevin-like_transport"/>
</dbReference>
<dbReference type="Pfam" id="PF13774">
    <property type="entry name" value="Longin"/>
    <property type="match status" value="1"/>
</dbReference>
<dbReference type="PANTHER" id="PTHR21136:SF168">
    <property type="entry name" value="VESICLE-ASSOCIATED MEMBRANE PROTEIN 9"/>
    <property type="match status" value="1"/>
</dbReference>
<dbReference type="GO" id="GO:0015031">
    <property type="term" value="P:protein transport"/>
    <property type="evidence" value="ECO:0007669"/>
    <property type="project" value="UniProtKB-KW"/>
</dbReference>
<dbReference type="InterPro" id="IPR010908">
    <property type="entry name" value="Longin_dom"/>
</dbReference>
<evidence type="ECO:0000259" key="11">
    <source>
        <dbReference type="PROSITE" id="PS50859"/>
    </source>
</evidence>
<keyword evidence="2" id="KW-0813">Transport</keyword>
<dbReference type="SMART" id="SM01270">
    <property type="entry name" value="Longin"/>
    <property type="match status" value="1"/>
</dbReference>
<dbReference type="GO" id="GO:0016020">
    <property type="term" value="C:membrane"/>
    <property type="evidence" value="ECO:0007669"/>
    <property type="project" value="InterPro"/>
</dbReference>
<evidence type="ECO:0000313" key="13">
    <source>
        <dbReference type="EMBL" id="KZS90179.1"/>
    </source>
</evidence>
<comment type="subcellular location">
    <subcellularLocation>
        <location evidence="8">Endomembrane system</location>
        <topology evidence="8">Single-pass type IV membrane protein</topology>
    </subcellularLocation>
</comment>
<dbReference type="Gene3D" id="3.30.450.50">
    <property type="entry name" value="Longin domain"/>
    <property type="match status" value="1"/>
</dbReference>
<evidence type="ECO:0000256" key="3">
    <source>
        <dbReference type="ARBA" id="ARBA00022692"/>
    </source>
</evidence>
<dbReference type="Gene3D" id="1.20.5.110">
    <property type="match status" value="1"/>
</dbReference>
<dbReference type="InterPro" id="IPR011012">
    <property type="entry name" value="Longin-like_dom_sf"/>
</dbReference>
<gene>
    <name evidence="13" type="ORF">SISNIDRAFT_458113</name>
</gene>
<evidence type="ECO:0000256" key="2">
    <source>
        <dbReference type="ARBA" id="ARBA00022448"/>
    </source>
</evidence>
<evidence type="ECO:0000259" key="12">
    <source>
        <dbReference type="PROSITE" id="PS50892"/>
    </source>
</evidence>
<dbReference type="PRINTS" id="PR00219">
    <property type="entry name" value="SYNAPTOBREVN"/>
</dbReference>
<organism evidence="13 14">
    <name type="scientific">Sistotremastrum niveocremeum HHB9708</name>
    <dbReference type="NCBI Taxonomy" id="1314777"/>
    <lineage>
        <taxon>Eukaryota</taxon>
        <taxon>Fungi</taxon>
        <taxon>Dikarya</taxon>
        <taxon>Basidiomycota</taxon>
        <taxon>Agaricomycotina</taxon>
        <taxon>Agaricomycetes</taxon>
        <taxon>Sistotremastrales</taxon>
        <taxon>Sistotremastraceae</taxon>
        <taxon>Sertulicium</taxon>
        <taxon>Sertulicium niveocremeum</taxon>
    </lineage>
</organism>
<dbReference type="EMBL" id="KV419423">
    <property type="protein sequence ID" value="KZS90179.1"/>
    <property type="molecule type" value="Genomic_DNA"/>
</dbReference>
<dbReference type="SUPFAM" id="SSF64356">
    <property type="entry name" value="SNARE-like"/>
    <property type="match status" value="1"/>
</dbReference>
<dbReference type="PROSITE" id="PS50892">
    <property type="entry name" value="V_SNARE"/>
    <property type="match status" value="1"/>
</dbReference>
<dbReference type="PROSITE" id="PS50859">
    <property type="entry name" value="LONGIN"/>
    <property type="match status" value="1"/>
</dbReference>
<evidence type="ECO:0000256" key="7">
    <source>
        <dbReference type="ARBA" id="ARBA00026133"/>
    </source>
</evidence>
<dbReference type="CDD" id="cd15843">
    <property type="entry name" value="R-SNARE"/>
    <property type="match status" value="1"/>
</dbReference>
<dbReference type="Proteomes" id="UP000076722">
    <property type="component" value="Unassembled WGS sequence"/>
</dbReference>
<accession>A0A164R216</accession>
<dbReference type="CDD" id="cd14824">
    <property type="entry name" value="Longin"/>
    <property type="match status" value="1"/>
</dbReference>
<dbReference type="GO" id="GO:0005737">
    <property type="term" value="C:cytoplasm"/>
    <property type="evidence" value="ECO:0007669"/>
    <property type="project" value="UniProtKB-ARBA"/>
</dbReference>
<keyword evidence="6 10" id="KW-0472">Membrane</keyword>
<protein>
    <recommendedName>
        <fullName evidence="7">Synaptobrevin homolog YKT6</fullName>
    </recommendedName>
</protein>
<evidence type="ECO:0000313" key="14">
    <source>
        <dbReference type="Proteomes" id="UP000076722"/>
    </source>
</evidence>
<dbReference type="InterPro" id="IPR001388">
    <property type="entry name" value="Synaptobrevin-like"/>
</dbReference>
<keyword evidence="3 10" id="KW-0812">Transmembrane</keyword>
<dbReference type="GO" id="GO:0016192">
    <property type="term" value="P:vesicle-mediated transport"/>
    <property type="evidence" value="ECO:0007669"/>
    <property type="project" value="InterPro"/>
</dbReference>
<dbReference type="AlphaFoldDB" id="A0A164R216"/>
<keyword evidence="14" id="KW-1185">Reference proteome</keyword>
<sequence>MSLIHALVANAESSTILVESSTGKRDFSQAVQTILSKIPPNNSKLTYVWEQYLFHYVAESGVVYLVMADDSVGRRLPFTFLTRLQALLPPSTALSTESSHHGLQLTYGDKLEKLMKEFNENPNEAGKDALTNAQNELNQVKDIMVHNVEQILSRGERIDLLVDKTDNMATQAVAFRRGARAQRRRQFWRNQKILWLSGGVGILIIYLIIAGFCGAGLNQCGKNNDSSS</sequence>
<dbReference type="Pfam" id="PF00957">
    <property type="entry name" value="Synaptobrevin"/>
    <property type="match status" value="1"/>
</dbReference>
<dbReference type="STRING" id="1314777.A0A164R216"/>
<proteinExistence type="inferred from homology"/>
<feature type="domain" description="V-SNARE coiled-coil homology" evidence="12">
    <location>
        <begin position="129"/>
        <end position="189"/>
    </location>
</feature>
<evidence type="ECO:0000256" key="4">
    <source>
        <dbReference type="ARBA" id="ARBA00022927"/>
    </source>
</evidence>
<evidence type="ECO:0000256" key="10">
    <source>
        <dbReference type="SAM" id="Phobius"/>
    </source>
</evidence>
<feature type="domain" description="Longin" evidence="11">
    <location>
        <begin position="7"/>
        <end position="84"/>
    </location>
</feature>
<dbReference type="PANTHER" id="PTHR21136">
    <property type="entry name" value="SNARE PROTEINS"/>
    <property type="match status" value="1"/>
</dbReference>
<evidence type="ECO:0000256" key="6">
    <source>
        <dbReference type="ARBA" id="ARBA00023136"/>
    </source>
</evidence>
<reference evidence="13 14" key="1">
    <citation type="journal article" date="2016" name="Mol. Biol. Evol.">
        <title>Comparative Genomics of Early-Diverging Mushroom-Forming Fungi Provides Insights into the Origins of Lignocellulose Decay Capabilities.</title>
        <authorList>
            <person name="Nagy L.G."/>
            <person name="Riley R."/>
            <person name="Tritt A."/>
            <person name="Adam C."/>
            <person name="Daum C."/>
            <person name="Floudas D."/>
            <person name="Sun H."/>
            <person name="Yadav J.S."/>
            <person name="Pangilinan J."/>
            <person name="Larsson K.H."/>
            <person name="Matsuura K."/>
            <person name="Barry K."/>
            <person name="Labutti K."/>
            <person name="Kuo R."/>
            <person name="Ohm R.A."/>
            <person name="Bhattacharya S.S."/>
            <person name="Shirouzu T."/>
            <person name="Yoshinaga Y."/>
            <person name="Martin F.M."/>
            <person name="Grigoriev I.V."/>
            <person name="Hibbett D.S."/>
        </authorList>
    </citation>
    <scope>NUCLEOTIDE SEQUENCE [LARGE SCALE GENOMIC DNA]</scope>
    <source>
        <strain evidence="13 14">HHB9708</strain>
    </source>
</reference>
<dbReference type="GO" id="GO:0012505">
    <property type="term" value="C:endomembrane system"/>
    <property type="evidence" value="ECO:0007669"/>
    <property type="project" value="UniProtKB-SubCell"/>
</dbReference>
<evidence type="ECO:0000256" key="1">
    <source>
        <dbReference type="ARBA" id="ARBA00008025"/>
    </source>
</evidence>
<evidence type="ECO:0000256" key="9">
    <source>
        <dbReference type="PROSITE-ProRule" id="PRU00290"/>
    </source>
</evidence>
<dbReference type="InterPro" id="IPR042855">
    <property type="entry name" value="V_SNARE_CC"/>
</dbReference>
<dbReference type="OrthoDB" id="248747at2759"/>
<feature type="transmembrane region" description="Helical" evidence="10">
    <location>
        <begin position="193"/>
        <end position="217"/>
    </location>
</feature>
<evidence type="ECO:0000256" key="5">
    <source>
        <dbReference type="ARBA" id="ARBA00022989"/>
    </source>
</evidence>
<name>A0A164R216_9AGAM</name>
<dbReference type="SUPFAM" id="SSF58038">
    <property type="entry name" value="SNARE fusion complex"/>
    <property type="match status" value="1"/>
</dbReference>
<keyword evidence="4" id="KW-0653">Protein transport</keyword>